<comment type="function">
    <text evidence="7">Transcriptional regulator.</text>
</comment>
<evidence type="ECO:0000256" key="5">
    <source>
        <dbReference type="ARBA" id="ARBA00023125"/>
    </source>
</evidence>
<proteinExistence type="inferred from homology"/>
<dbReference type="Pfam" id="PF08753">
    <property type="entry name" value="NikR_C"/>
    <property type="match status" value="1"/>
</dbReference>
<evidence type="ECO:0000259" key="8">
    <source>
        <dbReference type="Pfam" id="PF01402"/>
    </source>
</evidence>
<evidence type="ECO:0000256" key="2">
    <source>
        <dbReference type="ARBA" id="ARBA00022596"/>
    </source>
</evidence>
<dbReference type="InterPro" id="IPR045865">
    <property type="entry name" value="ACT-like_dom_sf"/>
</dbReference>
<dbReference type="InterPro" id="IPR002145">
    <property type="entry name" value="CopG"/>
</dbReference>
<keyword evidence="6 7" id="KW-0804">Transcription</keyword>
<organism evidence="10 11">
    <name type="scientific">Leptonema illini</name>
    <dbReference type="NCBI Taxonomy" id="183"/>
    <lineage>
        <taxon>Bacteria</taxon>
        <taxon>Pseudomonadati</taxon>
        <taxon>Spirochaetota</taxon>
        <taxon>Spirochaetia</taxon>
        <taxon>Leptospirales</taxon>
        <taxon>Leptospiraceae</taxon>
        <taxon>Leptonema</taxon>
    </lineage>
</organism>
<feature type="binding site" evidence="7">
    <location>
        <position position="92"/>
    </location>
    <ligand>
        <name>Ni(2+)</name>
        <dbReference type="ChEBI" id="CHEBI:49786"/>
    </ligand>
</feature>
<dbReference type="InterPro" id="IPR013321">
    <property type="entry name" value="Arc_rbn_hlx_hlx"/>
</dbReference>
<evidence type="ECO:0000259" key="9">
    <source>
        <dbReference type="Pfam" id="PF08753"/>
    </source>
</evidence>
<feature type="binding site" evidence="7">
    <location>
        <position position="78"/>
    </location>
    <ligand>
        <name>Ni(2+)</name>
        <dbReference type="ChEBI" id="CHEBI:49786"/>
    </ligand>
</feature>
<protein>
    <recommendedName>
        <fullName evidence="7">Putative nickel-responsive regulator</fullName>
    </recommendedName>
</protein>
<dbReference type="GO" id="GO:0003700">
    <property type="term" value="F:DNA-binding transcription factor activity"/>
    <property type="evidence" value="ECO:0007669"/>
    <property type="project" value="UniProtKB-UniRule"/>
</dbReference>
<evidence type="ECO:0000256" key="4">
    <source>
        <dbReference type="ARBA" id="ARBA00023015"/>
    </source>
</evidence>
<name>A0A833H020_9LEPT</name>
<feature type="domain" description="Transcription factor NikR nickel binding C-terminal" evidence="9">
    <location>
        <begin position="55"/>
        <end position="131"/>
    </location>
</feature>
<dbReference type="Gene3D" id="1.10.1220.10">
    <property type="entry name" value="Met repressor-like"/>
    <property type="match status" value="1"/>
</dbReference>
<dbReference type="Proteomes" id="UP000460298">
    <property type="component" value="Unassembled WGS sequence"/>
</dbReference>
<evidence type="ECO:0000313" key="10">
    <source>
        <dbReference type="EMBL" id="KAB2931039.1"/>
    </source>
</evidence>
<reference evidence="10 11" key="1">
    <citation type="submission" date="2019-10" db="EMBL/GenBank/DDBJ databases">
        <title>Extracellular Electron Transfer in a Candidatus Methanoperedens spp. Enrichment Culture.</title>
        <authorList>
            <person name="Berger S."/>
            <person name="Rangel Shaw D."/>
            <person name="Berben T."/>
            <person name="In 'T Zandt M."/>
            <person name="Frank J."/>
            <person name="Reimann J."/>
            <person name="Jetten M.S.M."/>
            <person name="Welte C.U."/>
        </authorList>
    </citation>
    <scope>NUCLEOTIDE SEQUENCE [LARGE SCALE GENOMIC DNA]</scope>
    <source>
        <strain evidence="10">SB12</strain>
    </source>
</reference>
<evidence type="ECO:0000256" key="3">
    <source>
        <dbReference type="ARBA" id="ARBA00022723"/>
    </source>
</evidence>
<comment type="caution">
    <text evidence="10">The sequence shown here is derived from an EMBL/GenBank/DDBJ whole genome shotgun (WGS) entry which is preliminary data.</text>
</comment>
<evidence type="ECO:0000256" key="6">
    <source>
        <dbReference type="ARBA" id="ARBA00023163"/>
    </source>
</evidence>
<feature type="binding site" evidence="7">
    <location>
        <position position="90"/>
    </location>
    <ligand>
        <name>Ni(2+)</name>
        <dbReference type="ChEBI" id="CHEBI:49786"/>
    </ligand>
</feature>
<dbReference type="NCBIfam" id="NF001884">
    <property type="entry name" value="PRK00630.1"/>
    <property type="match status" value="1"/>
</dbReference>
<keyword evidence="4 7" id="KW-0805">Transcription regulation</keyword>
<dbReference type="SUPFAM" id="SSF47598">
    <property type="entry name" value="Ribbon-helix-helix"/>
    <property type="match status" value="1"/>
</dbReference>
<dbReference type="PANTHER" id="PTHR34719:SF2">
    <property type="entry name" value="NICKEL-RESPONSIVE REGULATOR"/>
    <property type="match status" value="1"/>
</dbReference>
<dbReference type="InterPro" id="IPR022988">
    <property type="entry name" value="Ni_resp_reg_NikR"/>
</dbReference>
<dbReference type="GO" id="GO:0010045">
    <property type="term" value="P:response to nickel cation"/>
    <property type="evidence" value="ECO:0007669"/>
    <property type="project" value="InterPro"/>
</dbReference>
<dbReference type="NCBIfam" id="NF003381">
    <property type="entry name" value="PRK04460.1"/>
    <property type="match status" value="1"/>
</dbReference>
<gene>
    <name evidence="10" type="primary">nikR</name>
    <name evidence="10" type="ORF">F9K24_15205</name>
</gene>
<dbReference type="InterPro" id="IPR010985">
    <property type="entry name" value="Ribbon_hlx_hlx"/>
</dbReference>
<dbReference type="InterPro" id="IPR027271">
    <property type="entry name" value="Acetolactate_synth/TF_NikR_C"/>
</dbReference>
<feature type="binding site" evidence="7">
    <location>
        <position position="98"/>
    </location>
    <ligand>
        <name>Ni(2+)</name>
        <dbReference type="ChEBI" id="CHEBI:49786"/>
    </ligand>
</feature>
<dbReference type="AlphaFoldDB" id="A0A833H020"/>
<dbReference type="NCBIfam" id="NF002169">
    <property type="entry name" value="PRK01002.1"/>
    <property type="match status" value="1"/>
</dbReference>
<dbReference type="EMBL" id="WBUI01000016">
    <property type="protein sequence ID" value="KAB2931039.1"/>
    <property type="molecule type" value="Genomic_DNA"/>
</dbReference>
<dbReference type="HAMAP" id="MF_00476">
    <property type="entry name" value="NikR"/>
    <property type="match status" value="1"/>
</dbReference>
<dbReference type="GO" id="GO:0016151">
    <property type="term" value="F:nickel cation binding"/>
    <property type="evidence" value="ECO:0007669"/>
    <property type="project" value="UniProtKB-UniRule"/>
</dbReference>
<dbReference type="SUPFAM" id="SSF55021">
    <property type="entry name" value="ACT-like"/>
    <property type="match status" value="1"/>
</dbReference>
<evidence type="ECO:0000256" key="7">
    <source>
        <dbReference type="HAMAP-Rule" id="MF_00476"/>
    </source>
</evidence>
<keyword evidence="5 7" id="KW-0238">DNA-binding</keyword>
<dbReference type="CDD" id="cd22231">
    <property type="entry name" value="RHH_NikR_HicB-like"/>
    <property type="match status" value="1"/>
</dbReference>
<dbReference type="InterPro" id="IPR014864">
    <property type="entry name" value="TF_NikR_Ni-bd_C"/>
</dbReference>
<dbReference type="Gene3D" id="3.30.70.1150">
    <property type="entry name" value="ACT-like. Chain A, domain 2"/>
    <property type="match status" value="1"/>
</dbReference>
<dbReference type="PANTHER" id="PTHR34719">
    <property type="entry name" value="NICKEL-RESPONSIVE REGULATOR"/>
    <property type="match status" value="1"/>
</dbReference>
<sequence>MSGTVRFTISLPEELLQTLDEQIIDEGYAGRSEFIRDLIREKIVERAWKEGETVVGVLTLVYDHHQRNINRRMLEIQHGAGDDVILCTTHVHIDHHNCVETIILKGRAEHLTRLADEIGGLKGILFAKLTRTMAFPASHSHSH</sequence>
<dbReference type="NCBIfam" id="NF002815">
    <property type="entry name" value="PRK02967.1"/>
    <property type="match status" value="1"/>
</dbReference>
<comment type="similarity">
    <text evidence="1 7">Belongs to the transcriptional regulatory CopG/NikR family.</text>
</comment>
<evidence type="ECO:0000256" key="1">
    <source>
        <dbReference type="ARBA" id="ARBA00008478"/>
    </source>
</evidence>
<dbReference type="GO" id="GO:0003677">
    <property type="term" value="F:DNA binding"/>
    <property type="evidence" value="ECO:0007669"/>
    <property type="project" value="UniProtKB-KW"/>
</dbReference>
<feature type="domain" description="Ribbon-helix-helix protein CopG" evidence="8">
    <location>
        <begin position="5"/>
        <end position="43"/>
    </location>
</feature>
<accession>A0A833H020</accession>
<dbReference type="Pfam" id="PF01402">
    <property type="entry name" value="RHH_1"/>
    <property type="match status" value="1"/>
</dbReference>
<evidence type="ECO:0000313" key="11">
    <source>
        <dbReference type="Proteomes" id="UP000460298"/>
    </source>
</evidence>
<comment type="cofactor">
    <cofactor evidence="7">
        <name>Ni(2+)</name>
        <dbReference type="ChEBI" id="CHEBI:49786"/>
    </cofactor>
    <text evidence="7">Binds 1 nickel ion per subunit.</text>
</comment>
<keyword evidence="3 7" id="KW-0479">Metal-binding</keyword>
<dbReference type="InterPro" id="IPR050192">
    <property type="entry name" value="CopG/NikR_regulator"/>
</dbReference>
<keyword evidence="2 7" id="KW-0533">Nickel</keyword>